<dbReference type="Gene3D" id="1.20.1050.10">
    <property type="match status" value="1"/>
</dbReference>
<reference evidence="3 4" key="1">
    <citation type="journal article" date="2012" name="Antonie Van Leeuwenhoek">
        <title>Shewanella litorisediminis sp. nov., a gammaproteobacterium isolated from a tidal flat sediment.</title>
        <authorList>
            <person name="Lee M.H."/>
            <person name="Yoon J.H."/>
        </authorList>
    </citation>
    <scope>NUCLEOTIDE SEQUENCE [LARGE SCALE GENOMIC DNA]</scope>
    <source>
        <strain evidence="3 4">SMK1-12</strain>
    </source>
</reference>
<dbReference type="SUPFAM" id="SSF47616">
    <property type="entry name" value="GST C-terminal domain-like"/>
    <property type="match status" value="1"/>
</dbReference>
<dbReference type="Proteomes" id="UP000596252">
    <property type="component" value="Chromosome"/>
</dbReference>
<dbReference type="SFLD" id="SFLDG01150">
    <property type="entry name" value="Main.1:_Beta-like"/>
    <property type="match status" value="1"/>
</dbReference>
<evidence type="ECO:0000259" key="1">
    <source>
        <dbReference type="PROSITE" id="PS50404"/>
    </source>
</evidence>
<dbReference type="PROSITE" id="PS50404">
    <property type="entry name" value="GST_NTER"/>
    <property type="match status" value="1"/>
</dbReference>
<dbReference type="CDD" id="cd03046">
    <property type="entry name" value="GST_N_GTT1_like"/>
    <property type="match status" value="1"/>
</dbReference>
<dbReference type="RefSeq" id="WP_203324502.1">
    <property type="nucleotide sequence ID" value="NZ_CP069213.1"/>
</dbReference>
<evidence type="ECO:0000313" key="4">
    <source>
        <dbReference type="Proteomes" id="UP000596252"/>
    </source>
</evidence>
<evidence type="ECO:0000313" key="3">
    <source>
        <dbReference type="EMBL" id="QRH00794.1"/>
    </source>
</evidence>
<name>A0ABX7G0G8_9GAMM</name>
<dbReference type="InterPro" id="IPR004045">
    <property type="entry name" value="Glutathione_S-Trfase_N"/>
</dbReference>
<dbReference type="Pfam" id="PF02798">
    <property type="entry name" value="GST_N"/>
    <property type="match status" value="1"/>
</dbReference>
<dbReference type="PROSITE" id="PS50405">
    <property type="entry name" value="GST_CTER"/>
    <property type="match status" value="1"/>
</dbReference>
<dbReference type="InterPro" id="IPR010987">
    <property type="entry name" value="Glutathione-S-Trfase_C-like"/>
</dbReference>
<dbReference type="Gene3D" id="3.40.30.10">
    <property type="entry name" value="Glutaredoxin"/>
    <property type="match status" value="1"/>
</dbReference>
<organism evidence="3 4">
    <name type="scientific">Shewanella litorisediminis</name>
    <dbReference type="NCBI Taxonomy" id="1173586"/>
    <lineage>
        <taxon>Bacteria</taxon>
        <taxon>Pseudomonadati</taxon>
        <taxon>Pseudomonadota</taxon>
        <taxon>Gammaproteobacteria</taxon>
        <taxon>Alteromonadales</taxon>
        <taxon>Shewanellaceae</taxon>
        <taxon>Shewanella</taxon>
    </lineage>
</organism>
<dbReference type="PANTHER" id="PTHR44051">
    <property type="entry name" value="GLUTATHIONE S-TRANSFERASE-RELATED"/>
    <property type="match status" value="1"/>
</dbReference>
<protein>
    <submittedName>
        <fullName evidence="3">Glutathione S-transferase family protein</fullName>
    </submittedName>
</protein>
<dbReference type="InterPro" id="IPR040079">
    <property type="entry name" value="Glutathione_S-Trfase"/>
</dbReference>
<dbReference type="EMBL" id="CP069213">
    <property type="protein sequence ID" value="QRH00794.1"/>
    <property type="molecule type" value="Genomic_DNA"/>
</dbReference>
<feature type="domain" description="GST N-terminal" evidence="1">
    <location>
        <begin position="1"/>
        <end position="80"/>
    </location>
</feature>
<dbReference type="InterPro" id="IPR036249">
    <property type="entry name" value="Thioredoxin-like_sf"/>
</dbReference>
<dbReference type="SUPFAM" id="SSF52833">
    <property type="entry name" value="Thioredoxin-like"/>
    <property type="match status" value="1"/>
</dbReference>
<evidence type="ECO:0000259" key="2">
    <source>
        <dbReference type="PROSITE" id="PS50405"/>
    </source>
</evidence>
<sequence length="208" mass="23290">MITLYGTPNTRTVRALWALEETGIAYEYRKMDLKGGECRQAAYLAINPNGKVPALVDGDLTLLETNAICDYIAELGNGLLPTDAKAKAKVRQWNDFALSELEVAPWMLLKNQLVYPEDKQLPPEVLRNTMVWESQRAQHILALALKEQDYLLPAGFSLADINICVGLLMHFRTDLPLNPELLPYLKRCMSRPAIAKLQAMGELSPLPL</sequence>
<dbReference type="InterPro" id="IPR036282">
    <property type="entry name" value="Glutathione-S-Trfase_C_sf"/>
</dbReference>
<gene>
    <name evidence="3" type="ORF">JQC75_13015</name>
</gene>
<dbReference type="SFLD" id="SFLDS00019">
    <property type="entry name" value="Glutathione_Transferase_(cytos"/>
    <property type="match status" value="1"/>
</dbReference>
<dbReference type="PANTHER" id="PTHR44051:SF8">
    <property type="entry name" value="GLUTATHIONE S-TRANSFERASE GSTA"/>
    <property type="match status" value="1"/>
</dbReference>
<dbReference type="SFLD" id="SFLDG00358">
    <property type="entry name" value="Main_(cytGST)"/>
    <property type="match status" value="1"/>
</dbReference>
<keyword evidence="4" id="KW-1185">Reference proteome</keyword>
<proteinExistence type="predicted"/>
<accession>A0ABX7G0G8</accession>
<feature type="domain" description="GST C-terminal" evidence="2">
    <location>
        <begin position="83"/>
        <end position="208"/>
    </location>
</feature>